<dbReference type="AlphaFoldDB" id="A0A1E5XSQ2"/>
<evidence type="ECO:0000259" key="3">
    <source>
        <dbReference type="PROSITE" id="PS51186"/>
    </source>
</evidence>
<dbReference type="PANTHER" id="PTHR43877:SF1">
    <property type="entry name" value="ACETYLTRANSFERASE"/>
    <property type="match status" value="1"/>
</dbReference>
<name>A0A1E5XSQ2_9HYPH</name>
<dbReference type="InterPro" id="IPR016181">
    <property type="entry name" value="Acyl_CoA_acyltransferase"/>
</dbReference>
<dbReference type="PROSITE" id="PS51186">
    <property type="entry name" value="GNAT"/>
    <property type="match status" value="1"/>
</dbReference>
<dbReference type="RefSeq" id="WP_069909213.1">
    <property type="nucleotide sequence ID" value="NZ_LAJE02000152.1"/>
</dbReference>
<dbReference type="InterPro" id="IPR000182">
    <property type="entry name" value="GNAT_dom"/>
</dbReference>
<comment type="caution">
    <text evidence="4">The sequence shown here is derived from an EMBL/GenBank/DDBJ whole genome shotgun (WGS) entry which is preliminary data.</text>
</comment>
<evidence type="ECO:0000313" key="4">
    <source>
        <dbReference type="EMBL" id="OEO31618.1"/>
    </source>
</evidence>
<sequence>MSWTIRPMRAGDGEAMQRLHQRAIMATSDTYYSLEERESWAFGLRSDQYVTPANGHFDVAVADGLVVAFCGPDEVIGLYIDPALQRHGIGSALLGLAEARMRDAGTTLAKVHSALSSQAFYERRGYHEIERTTHKSRGGLILPSVRLQKLL</sequence>
<evidence type="ECO:0000256" key="2">
    <source>
        <dbReference type="ARBA" id="ARBA00023315"/>
    </source>
</evidence>
<protein>
    <recommendedName>
        <fullName evidence="3">N-acetyltransferase domain-containing protein</fullName>
    </recommendedName>
</protein>
<dbReference type="Pfam" id="PF13508">
    <property type="entry name" value="Acetyltransf_7"/>
    <property type="match status" value="1"/>
</dbReference>
<dbReference type="Gene3D" id="3.40.630.30">
    <property type="match status" value="1"/>
</dbReference>
<proteinExistence type="predicted"/>
<keyword evidence="1" id="KW-0808">Transferase</keyword>
<dbReference type="PANTHER" id="PTHR43877">
    <property type="entry name" value="AMINOALKYLPHOSPHONATE N-ACETYLTRANSFERASE-RELATED-RELATED"/>
    <property type="match status" value="1"/>
</dbReference>
<dbReference type="EMBL" id="LAJE02000152">
    <property type="protein sequence ID" value="OEO31618.1"/>
    <property type="molecule type" value="Genomic_DNA"/>
</dbReference>
<reference evidence="4 5" key="1">
    <citation type="journal article" date="2015" name="Genome Announc.">
        <title>Genome Assemblies of Three Soil-Associated Devosia species: D. insulae, D. limi, and D. soli.</title>
        <authorList>
            <person name="Hassan Y.I."/>
            <person name="Lepp D."/>
            <person name="Zhou T."/>
        </authorList>
    </citation>
    <scope>NUCLEOTIDE SEQUENCE [LARGE SCALE GENOMIC DNA]</scope>
    <source>
        <strain evidence="4 5">DS-56</strain>
    </source>
</reference>
<feature type="domain" description="N-acetyltransferase" evidence="3">
    <location>
        <begin position="3"/>
        <end position="151"/>
    </location>
</feature>
<dbReference type="GO" id="GO:0016747">
    <property type="term" value="F:acyltransferase activity, transferring groups other than amino-acyl groups"/>
    <property type="evidence" value="ECO:0007669"/>
    <property type="project" value="InterPro"/>
</dbReference>
<dbReference type="CDD" id="cd04301">
    <property type="entry name" value="NAT_SF"/>
    <property type="match status" value="1"/>
</dbReference>
<gene>
    <name evidence="4" type="ORF">VW23_015415</name>
</gene>
<evidence type="ECO:0000256" key="1">
    <source>
        <dbReference type="ARBA" id="ARBA00022679"/>
    </source>
</evidence>
<dbReference type="Proteomes" id="UP000095463">
    <property type="component" value="Unassembled WGS sequence"/>
</dbReference>
<keyword evidence="5" id="KW-1185">Reference proteome</keyword>
<organism evidence="4 5">
    <name type="scientific">Devosia insulae DS-56</name>
    <dbReference type="NCBI Taxonomy" id="1116389"/>
    <lineage>
        <taxon>Bacteria</taxon>
        <taxon>Pseudomonadati</taxon>
        <taxon>Pseudomonadota</taxon>
        <taxon>Alphaproteobacteria</taxon>
        <taxon>Hyphomicrobiales</taxon>
        <taxon>Devosiaceae</taxon>
        <taxon>Devosia</taxon>
    </lineage>
</organism>
<dbReference type="InterPro" id="IPR050832">
    <property type="entry name" value="Bact_Acetyltransf"/>
</dbReference>
<dbReference type="SUPFAM" id="SSF55729">
    <property type="entry name" value="Acyl-CoA N-acyltransferases (Nat)"/>
    <property type="match status" value="1"/>
</dbReference>
<accession>A0A1E5XSQ2</accession>
<dbReference type="OrthoDB" id="164032at2"/>
<keyword evidence="2" id="KW-0012">Acyltransferase</keyword>
<evidence type="ECO:0000313" key="5">
    <source>
        <dbReference type="Proteomes" id="UP000095463"/>
    </source>
</evidence>